<dbReference type="InterPro" id="IPR036378">
    <property type="entry name" value="FAS1_dom_sf"/>
</dbReference>
<sequence length="222" mass="22336">MDNGAASAFSGRPAAVLKHLVSVHVGLDYYDMAKFKKMTKKSTVITTLFQTSGLAANQMGHLNVTRDANGDLRIRSAVPGSDFVSNIVKEVMTRPYDISVLQISSVIVPPGIENINTTSAPPPKPSRNATSPAPGPSHSHKNKTSAPVPAPSSDDDVAPAPSDDDGAPTPASDPPGSDDADAPGPADDDDASSAPRGAGSFVGAVATGVICAAAAAAAAAAL</sequence>
<comment type="caution">
    <text evidence="2">The sequence shown here is derived from an EMBL/GenBank/DDBJ whole genome shotgun (WGS) entry which is preliminary data.</text>
</comment>
<evidence type="ECO:0000313" key="2">
    <source>
        <dbReference type="EMBL" id="KAG9455852.1"/>
    </source>
</evidence>
<dbReference type="EMBL" id="JAINDJ010000002">
    <property type="protein sequence ID" value="KAG9455852.1"/>
    <property type="molecule type" value="Genomic_DNA"/>
</dbReference>
<evidence type="ECO:0008006" key="4">
    <source>
        <dbReference type="Google" id="ProtNLM"/>
    </source>
</evidence>
<dbReference type="Proteomes" id="UP000825729">
    <property type="component" value="Unassembled WGS sequence"/>
</dbReference>
<dbReference type="InterPro" id="IPR033254">
    <property type="entry name" value="Plant_FLA"/>
</dbReference>
<dbReference type="SUPFAM" id="SSF82153">
    <property type="entry name" value="FAS1 domain"/>
    <property type="match status" value="1"/>
</dbReference>
<dbReference type="AlphaFoldDB" id="A0AAV7F7T9"/>
<dbReference type="PANTHER" id="PTHR32382">
    <property type="entry name" value="FASCICLIN-LIKE ARABINOGALACTAN PROTEIN"/>
    <property type="match status" value="1"/>
</dbReference>
<dbReference type="GO" id="GO:0005886">
    <property type="term" value="C:plasma membrane"/>
    <property type="evidence" value="ECO:0007669"/>
    <property type="project" value="TreeGrafter"/>
</dbReference>
<organism evidence="2 3">
    <name type="scientific">Aristolochia fimbriata</name>
    <name type="common">White veined hardy Dutchman's pipe vine</name>
    <dbReference type="NCBI Taxonomy" id="158543"/>
    <lineage>
        <taxon>Eukaryota</taxon>
        <taxon>Viridiplantae</taxon>
        <taxon>Streptophyta</taxon>
        <taxon>Embryophyta</taxon>
        <taxon>Tracheophyta</taxon>
        <taxon>Spermatophyta</taxon>
        <taxon>Magnoliopsida</taxon>
        <taxon>Magnoliidae</taxon>
        <taxon>Piperales</taxon>
        <taxon>Aristolochiaceae</taxon>
        <taxon>Aristolochia</taxon>
    </lineage>
</organism>
<dbReference type="PANTHER" id="PTHR32382:SF6">
    <property type="entry name" value="FASCICLIN-LIKE ARABINOGALACTAN PROTEIN 14"/>
    <property type="match status" value="1"/>
</dbReference>
<reference evidence="2 3" key="1">
    <citation type="submission" date="2021-07" db="EMBL/GenBank/DDBJ databases">
        <title>The Aristolochia fimbriata genome: insights into angiosperm evolution, floral development and chemical biosynthesis.</title>
        <authorList>
            <person name="Jiao Y."/>
        </authorList>
    </citation>
    <scope>NUCLEOTIDE SEQUENCE [LARGE SCALE GENOMIC DNA]</scope>
    <source>
        <strain evidence="2">IBCAS-2021</strain>
        <tissue evidence="2">Leaf</tissue>
    </source>
</reference>
<evidence type="ECO:0000313" key="3">
    <source>
        <dbReference type="Proteomes" id="UP000825729"/>
    </source>
</evidence>
<evidence type="ECO:0000256" key="1">
    <source>
        <dbReference type="SAM" id="MobiDB-lite"/>
    </source>
</evidence>
<protein>
    <recommendedName>
        <fullName evidence="4">FAS1 domain-containing protein</fullName>
    </recommendedName>
</protein>
<feature type="compositionally biased region" description="Acidic residues" evidence="1">
    <location>
        <begin position="153"/>
        <end position="166"/>
    </location>
</feature>
<proteinExistence type="predicted"/>
<gene>
    <name evidence="2" type="ORF">H6P81_000360</name>
</gene>
<accession>A0AAV7F7T9</accession>
<keyword evidence="3" id="KW-1185">Reference proteome</keyword>
<feature type="region of interest" description="Disordered" evidence="1">
    <location>
        <begin position="114"/>
        <end position="199"/>
    </location>
</feature>
<name>A0AAV7F7T9_ARIFI</name>
<feature type="compositionally biased region" description="Acidic residues" evidence="1">
    <location>
        <begin position="176"/>
        <end position="191"/>
    </location>
</feature>